<reference evidence="2" key="1">
    <citation type="submission" date="2019-08" db="EMBL/GenBank/DDBJ databases">
        <authorList>
            <person name="Kucharzyk K."/>
            <person name="Murdoch R.W."/>
            <person name="Higgins S."/>
            <person name="Loffler F."/>
        </authorList>
    </citation>
    <scope>NUCLEOTIDE SEQUENCE</scope>
</reference>
<accession>A0A645E1K1</accession>
<dbReference type="PANTHER" id="PTHR43825">
    <property type="entry name" value="PYRUVATE DEHYDROGENASE E1 COMPONENT"/>
    <property type="match status" value="1"/>
</dbReference>
<dbReference type="EMBL" id="VSSQ01042113">
    <property type="protein sequence ID" value="MPM95640.1"/>
    <property type="molecule type" value="Genomic_DNA"/>
</dbReference>
<dbReference type="SUPFAM" id="SSF52922">
    <property type="entry name" value="TK C-terminal domain-like"/>
    <property type="match status" value="1"/>
</dbReference>
<dbReference type="InterPro" id="IPR033248">
    <property type="entry name" value="Transketolase_C"/>
</dbReference>
<dbReference type="InterPro" id="IPR009014">
    <property type="entry name" value="Transketo_C/PFOR_II"/>
</dbReference>
<protein>
    <submittedName>
        <fullName evidence="2">1-deoxy-D-xylulose-5-phosphate synthase</fullName>
        <ecNumber evidence="2">2.2.1.7</ecNumber>
    </submittedName>
</protein>
<gene>
    <name evidence="2" type="primary">dxs_93</name>
    <name evidence="2" type="ORF">SDC9_142795</name>
</gene>
<evidence type="ECO:0000313" key="2">
    <source>
        <dbReference type="EMBL" id="MPM95640.1"/>
    </source>
</evidence>
<dbReference type="Gene3D" id="3.40.50.970">
    <property type="match status" value="1"/>
</dbReference>
<dbReference type="AlphaFoldDB" id="A0A645E1K1"/>
<dbReference type="SUPFAM" id="SSF52518">
    <property type="entry name" value="Thiamin diphosphate-binding fold (THDP-binding)"/>
    <property type="match status" value="1"/>
</dbReference>
<dbReference type="Gene3D" id="3.40.50.920">
    <property type="match status" value="1"/>
</dbReference>
<dbReference type="InterPro" id="IPR051157">
    <property type="entry name" value="PDH/Transketolase"/>
</dbReference>
<dbReference type="Pfam" id="PF02780">
    <property type="entry name" value="Transketolase_C"/>
    <property type="match status" value="1"/>
</dbReference>
<name>A0A645E1K1_9ZZZZ</name>
<evidence type="ECO:0000259" key="1">
    <source>
        <dbReference type="Pfam" id="PF02780"/>
    </source>
</evidence>
<dbReference type="PANTHER" id="PTHR43825:SF1">
    <property type="entry name" value="TRANSKETOLASE-LIKE PYRIMIDINE-BINDING DOMAIN-CONTAINING PROTEIN"/>
    <property type="match status" value="1"/>
</dbReference>
<dbReference type="InterPro" id="IPR029061">
    <property type="entry name" value="THDP-binding"/>
</dbReference>
<sequence length="183" mass="19970">MRCLPNMRILAPCDSIQMRKAVLAAAEMEGPVYIRVSRPDVENVTTEEMPFVPGKAQLLRKGKDVCIMATGLMVHIALMAADMLEKEGISAGVMNFHTIKPIDREAILETASQVRGIVTAEEHTVLGGFGSAVAEVLCGQSSARFAMVGIQDQFGKSGQPDELFREYGLTPENICEKCKQTLR</sequence>
<dbReference type="GO" id="GO:0008661">
    <property type="term" value="F:1-deoxy-D-xylulose-5-phosphate synthase activity"/>
    <property type="evidence" value="ECO:0007669"/>
    <property type="project" value="UniProtKB-EC"/>
</dbReference>
<proteinExistence type="predicted"/>
<feature type="domain" description="Transketolase C-terminal" evidence="1">
    <location>
        <begin position="54"/>
        <end position="174"/>
    </location>
</feature>
<comment type="caution">
    <text evidence="2">The sequence shown here is derived from an EMBL/GenBank/DDBJ whole genome shotgun (WGS) entry which is preliminary data.</text>
</comment>
<dbReference type="EC" id="2.2.1.7" evidence="2"/>
<keyword evidence="2" id="KW-0808">Transferase</keyword>
<organism evidence="2">
    <name type="scientific">bioreactor metagenome</name>
    <dbReference type="NCBI Taxonomy" id="1076179"/>
    <lineage>
        <taxon>unclassified sequences</taxon>
        <taxon>metagenomes</taxon>
        <taxon>ecological metagenomes</taxon>
    </lineage>
</organism>